<name>A0A2I2K924_9ZZZZ</name>
<reference evidence="1" key="2">
    <citation type="submission" date="2017-12" db="EMBL/GenBank/DDBJ databases">
        <title>Two new gene clusters involved in the degradation of lignocelluloses from the fecal microbiota of Tunisian dromedary.</title>
        <authorList>
            <person name="Rihab A."/>
            <person name="Elisabeth L."/>
            <person name="Gabrielle P.-V."/>
            <person name="Sahar T."/>
            <person name="Monia M."/>
            <person name="Fatma E."/>
            <person name="Samir B."/>
        </authorList>
    </citation>
    <scope>NUCLEOTIDE SEQUENCE</scope>
</reference>
<sequence>MLLFVLSINAQNGLLAQNSDRIAVIGNVISFEHLTEPDKIPTTGSTSGTFNISNAVRVKLNVKAVTYGEYSGETITFDFKSVFADDKFLKYGNLLCLLEKRENGVYVMPYPLDCCYDVYYDNNEGWVAAAFSGERFLPYTYQSNKRLLSLNSEQYIDSAYIKTRIERSYLDTQVKTIEEAYLFNDGKAIPKYGYPVSCLVDYILTTIKNKTNTVDNSAVATPRMVDLGLSVKWADCNLGATKPEEFGRYYAWGETEQKTTYTPENYKWCNMQSNILTKYVVKEIDVPVYKERKEPNGLIIAEISLYDPLIPPYGTIDGKTELEPSDDAATACLGDGWRTPTKAEIQELYDNCEWTLIEQNGVRGYKATSKINGKSIFLPFAGWWSFYGLKGIDKNKELGVCYMSATLSEYHIDAVHVLRLKDSESIQDGVSTTTNTSRCDGAPIRPVYDPK</sequence>
<dbReference type="AlphaFoldDB" id="A0A2I2K924"/>
<dbReference type="EMBL" id="LT796702">
    <property type="protein sequence ID" value="SJX74189.1"/>
    <property type="molecule type" value="Genomic_DNA"/>
</dbReference>
<organism evidence="1">
    <name type="scientific">feces metagenome</name>
    <dbReference type="NCBI Taxonomy" id="1861841"/>
    <lineage>
        <taxon>unclassified sequences</taxon>
        <taxon>metagenomes</taxon>
        <taxon>organismal metagenomes</taxon>
    </lineage>
</organism>
<reference evidence="1" key="1">
    <citation type="submission" date="2017-02" db="EMBL/GenBank/DDBJ databases">
        <authorList>
            <person name="Peterson S.W."/>
        </authorList>
    </citation>
    <scope>NUCLEOTIDE SEQUENCE</scope>
</reference>
<protein>
    <recommendedName>
        <fullName evidence="2">Fibrobacter succinogenes major paralogous domain-containing protein</fullName>
    </recommendedName>
</protein>
<accession>A0A2I2K924</accession>
<evidence type="ECO:0000313" key="1">
    <source>
        <dbReference type="EMBL" id="SJX74189.1"/>
    </source>
</evidence>
<evidence type="ECO:0008006" key="2">
    <source>
        <dbReference type="Google" id="ProtNLM"/>
    </source>
</evidence>
<proteinExistence type="predicted"/>